<name>A0A075USN6_9PSEU</name>
<dbReference type="KEGG" id="aja:AJAP_15550"/>
<dbReference type="HOGENOM" id="CLU_2490973_0_0_11"/>
<evidence type="ECO:0000256" key="2">
    <source>
        <dbReference type="SAM" id="Phobius"/>
    </source>
</evidence>
<keyword evidence="2" id="KW-1133">Transmembrane helix</keyword>
<accession>A0A075USN6</accession>
<keyword evidence="2" id="KW-0812">Transmembrane</keyword>
<keyword evidence="4" id="KW-1185">Reference proteome</keyword>
<evidence type="ECO:0000313" key="4">
    <source>
        <dbReference type="Proteomes" id="UP000028492"/>
    </source>
</evidence>
<dbReference type="Proteomes" id="UP000028492">
    <property type="component" value="Chromosome"/>
</dbReference>
<evidence type="ECO:0000256" key="1">
    <source>
        <dbReference type="SAM" id="MobiDB-lite"/>
    </source>
</evidence>
<gene>
    <name evidence="3" type="ORF">AJAP_15550</name>
</gene>
<proteinExistence type="predicted"/>
<dbReference type="AlphaFoldDB" id="A0A075USN6"/>
<dbReference type="eggNOG" id="ENOG5033GVY">
    <property type="taxonomic scope" value="Bacteria"/>
</dbReference>
<dbReference type="STRING" id="208439.AJAP_15550"/>
<keyword evidence="2" id="KW-0472">Membrane</keyword>
<sequence>MQPGDALSATGKGCTPGERVTLTSDGERVGGAYADGTGAFTAAVEFTRIEAGRHTVVADCGVRLTGAVEQVVTSSSGGHSGTLVVLVFFVLAGITVIRFP</sequence>
<dbReference type="EMBL" id="CP008953">
    <property type="protein sequence ID" value="AIG75983.1"/>
    <property type="molecule type" value="Genomic_DNA"/>
</dbReference>
<reference evidence="3 4" key="1">
    <citation type="journal article" date="2014" name="J. Biotechnol.">
        <title>Complete genome sequence of the actinobacterium Amycolatopsis japonica MG417-CF17(T) (=DSM 44213T) producing (S,S)-N,N'-ethylenediaminedisuccinic acid.</title>
        <authorList>
            <person name="Stegmann E."/>
            <person name="Albersmeier A."/>
            <person name="Spohn M."/>
            <person name="Gert H."/>
            <person name="Weber T."/>
            <person name="Wohlleben W."/>
            <person name="Kalinowski J."/>
            <person name="Ruckert C."/>
        </authorList>
    </citation>
    <scope>NUCLEOTIDE SEQUENCE [LARGE SCALE GENOMIC DNA]</scope>
    <source>
        <strain evidence="4">MG417-CF17 (DSM 44213)</strain>
    </source>
</reference>
<evidence type="ECO:0000313" key="3">
    <source>
        <dbReference type="EMBL" id="AIG75983.1"/>
    </source>
</evidence>
<dbReference type="RefSeq" id="WP_172843588.1">
    <property type="nucleotide sequence ID" value="NZ_JBEOTC010000074.1"/>
</dbReference>
<protein>
    <submittedName>
        <fullName evidence="3">Putative membrane protein</fullName>
    </submittedName>
</protein>
<organism evidence="3 4">
    <name type="scientific">Amycolatopsis japonica</name>
    <dbReference type="NCBI Taxonomy" id="208439"/>
    <lineage>
        <taxon>Bacteria</taxon>
        <taxon>Bacillati</taxon>
        <taxon>Actinomycetota</taxon>
        <taxon>Actinomycetes</taxon>
        <taxon>Pseudonocardiales</taxon>
        <taxon>Pseudonocardiaceae</taxon>
        <taxon>Amycolatopsis</taxon>
        <taxon>Amycolatopsis japonica group</taxon>
    </lineage>
</organism>
<feature type="region of interest" description="Disordered" evidence="1">
    <location>
        <begin position="1"/>
        <end position="26"/>
    </location>
</feature>
<feature type="transmembrane region" description="Helical" evidence="2">
    <location>
        <begin position="81"/>
        <end position="99"/>
    </location>
</feature>